<evidence type="ECO:0000256" key="4">
    <source>
        <dbReference type="ARBA" id="ARBA00008310"/>
    </source>
</evidence>
<dbReference type="NCBIfam" id="NF008845">
    <property type="entry name" value="PRK11883.1-5"/>
    <property type="match status" value="1"/>
</dbReference>
<dbReference type="NCBIfam" id="TIGR00562">
    <property type="entry name" value="proto_IX_ox"/>
    <property type="match status" value="1"/>
</dbReference>
<dbReference type="EMBL" id="JBHSOZ010000005">
    <property type="protein sequence ID" value="MFC5713549.1"/>
    <property type="molecule type" value="Genomic_DNA"/>
</dbReference>
<dbReference type="Gene3D" id="1.10.3110.10">
    <property type="entry name" value="protoporphyrinogen ix oxidase, domain 3"/>
    <property type="match status" value="1"/>
</dbReference>
<comment type="subcellular location">
    <subcellularLocation>
        <location evidence="11">Cytoplasm</location>
    </subcellularLocation>
</comment>
<comment type="pathway">
    <text evidence="3 11">Porphyrin-containing compound metabolism; protoheme biosynthesis.</text>
</comment>
<dbReference type="RefSeq" id="WP_385941473.1">
    <property type="nucleotide sequence ID" value="NZ_JBHSOZ010000005.1"/>
</dbReference>
<dbReference type="PANTHER" id="PTHR42923">
    <property type="entry name" value="PROTOPORPHYRINOGEN OXIDASE"/>
    <property type="match status" value="1"/>
</dbReference>
<comment type="function">
    <text evidence="11">Involved in coproporphyrin-dependent heme b biosynthesis. Catalyzes the oxidation of coproporphyrinogen III to coproporphyrin III.</text>
</comment>
<evidence type="ECO:0000256" key="1">
    <source>
        <dbReference type="ARBA" id="ARBA00001755"/>
    </source>
</evidence>
<sequence length="473" mass="52601">MKIAIIGGGITGLSAAYYLQKEILAKNLDAEYHLYEADSRLGGKIQTDYSDGFIIEKGPDSFLARKMSAFRLAKEVGLEGELLYNQTGQAYVLKEETLHPIPGGAVMGIPTKWGPFVKTKLFSPLGKARAAGDLIIPKSGDGSDDQSLGKFFRTRLGDEVVDYLIDPLLSGIYAGNIDNLSLKATFPQFEEIEQKHRSLILGMKSSMAQKEEQPAQGKAKGNFLSFKKGLQSLVDSIENHLDEDVVHKNASITLIKKKESGYEINFKDQSTAYFDRVIITTPLDVVKNMLPEDLHTDDFMEIPSTSVATVAMAFDEEQVKQEFEGTGFVVSKKSNYTITACTWTHKKWSHVAPKGKALLRCYVGRAGEEEIVEKSDEEILEVVLKDLNKIMNVEGRPSFFRITRWRQSMPQYEVGHKQKLKKMRELLDKEMPGIHLAGASYEGLGLPDCITQGEKAVHKVLSSVPEKPMAVSK</sequence>
<dbReference type="Pfam" id="PF01593">
    <property type="entry name" value="Amino_oxidase"/>
    <property type="match status" value="1"/>
</dbReference>
<keyword evidence="7 11" id="KW-0285">Flavoprotein</keyword>
<keyword evidence="10 11" id="KW-0350">Heme biosynthesis</keyword>
<evidence type="ECO:0000256" key="2">
    <source>
        <dbReference type="ARBA" id="ARBA00001974"/>
    </source>
</evidence>
<keyword evidence="9 11" id="KW-0560">Oxidoreductase</keyword>
<evidence type="ECO:0000313" key="14">
    <source>
        <dbReference type="Proteomes" id="UP001596142"/>
    </source>
</evidence>
<comment type="caution">
    <text evidence="13">The sequence shown here is derived from an EMBL/GenBank/DDBJ whole genome shotgun (WGS) entry which is preliminary data.</text>
</comment>
<organism evidence="13 14">
    <name type="scientific">Thalassorhabdus alkalitolerans</name>
    <dbReference type="NCBI Taxonomy" id="2282697"/>
    <lineage>
        <taxon>Bacteria</taxon>
        <taxon>Bacillati</taxon>
        <taxon>Bacillota</taxon>
        <taxon>Bacilli</taxon>
        <taxon>Bacillales</taxon>
        <taxon>Bacillaceae</taxon>
        <taxon>Thalassorhabdus</taxon>
    </lineage>
</organism>
<comment type="cofactor">
    <cofactor evidence="2 11">
        <name>FAD</name>
        <dbReference type="ChEBI" id="CHEBI:57692"/>
    </cofactor>
</comment>
<feature type="domain" description="Amine oxidase" evidence="12">
    <location>
        <begin position="10"/>
        <end position="460"/>
    </location>
</feature>
<dbReference type="SUPFAM" id="SSF51905">
    <property type="entry name" value="FAD/NAD(P)-binding domain"/>
    <property type="match status" value="1"/>
</dbReference>
<dbReference type="EC" id="1.3.3.15" evidence="5 11"/>
<keyword evidence="11" id="KW-0963">Cytoplasm</keyword>
<dbReference type="PANTHER" id="PTHR42923:SF3">
    <property type="entry name" value="PROTOPORPHYRINOGEN OXIDASE"/>
    <property type="match status" value="1"/>
</dbReference>
<gene>
    <name evidence="13" type="primary">hemY</name>
    <name evidence="13" type="ORF">ACFPU1_12220</name>
</gene>
<dbReference type="InterPro" id="IPR050464">
    <property type="entry name" value="Zeta_carotene_desat/Oxidored"/>
</dbReference>
<keyword evidence="8 11" id="KW-0274">FAD</keyword>
<evidence type="ECO:0000313" key="13">
    <source>
        <dbReference type="EMBL" id="MFC5713549.1"/>
    </source>
</evidence>
<proteinExistence type="inferred from homology"/>
<dbReference type="GO" id="GO:0004729">
    <property type="term" value="F:oxygen-dependent protoporphyrinogen oxidase activity"/>
    <property type="evidence" value="ECO:0007669"/>
    <property type="project" value="UniProtKB-EC"/>
</dbReference>
<dbReference type="InterPro" id="IPR002937">
    <property type="entry name" value="Amino_oxidase"/>
</dbReference>
<evidence type="ECO:0000256" key="5">
    <source>
        <dbReference type="ARBA" id="ARBA00012402"/>
    </source>
</evidence>
<comment type="catalytic activity">
    <reaction evidence="1">
        <text>coproporphyrinogen III + 3 O2 = coproporphyrin III + 3 H2O2</text>
        <dbReference type="Rhea" id="RHEA:43436"/>
        <dbReference type="ChEBI" id="CHEBI:15379"/>
        <dbReference type="ChEBI" id="CHEBI:16240"/>
        <dbReference type="ChEBI" id="CHEBI:57309"/>
        <dbReference type="ChEBI" id="CHEBI:131725"/>
        <dbReference type="EC" id="1.3.3.15"/>
    </reaction>
    <physiologicalReaction direction="left-to-right" evidence="1">
        <dbReference type="Rhea" id="RHEA:43437"/>
    </physiologicalReaction>
</comment>
<evidence type="ECO:0000259" key="12">
    <source>
        <dbReference type="Pfam" id="PF01593"/>
    </source>
</evidence>
<evidence type="ECO:0000256" key="10">
    <source>
        <dbReference type="ARBA" id="ARBA00023133"/>
    </source>
</evidence>
<comment type="similarity">
    <text evidence="4 11">Belongs to the protoporphyrinogen/coproporphyrinogen oxidase family. Coproporphyrinogen III oxidase subfamily.</text>
</comment>
<accession>A0ABW0YT74</accession>
<dbReference type="Gene3D" id="3.90.660.20">
    <property type="entry name" value="Protoporphyrinogen oxidase, mitochondrial, domain 2"/>
    <property type="match status" value="1"/>
</dbReference>
<dbReference type="InterPro" id="IPR004572">
    <property type="entry name" value="Protoporphyrinogen_oxidase"/>
</dbReference>
<dbReference type="Proteomes" id="UP001596142">
    <property type="component" value="Unassembled WGS sequence"/>
</dbReference>
<name>A0ABW0YT74_9BACI</name>
<dbReference type="Gene3D" id="3.50.50.60">
    <property type="entry name" value="FAD/NAD(P)-binding domain"/>
    <property type="match status" value="1"/>
</dbReference>
<dbReference type="SUPFAM" id="SSF54373">
    <property type="entry name" value="FAD-linked reductases, C-terminal domain"/>
    <property type="match status" value="1"/>
</dbReference>
<evidence type="ECO:0000256" key="7">
    <source>
        <dbReference type="ARBA" id="ARBA00022630"/>
    </source>
</evidence>
<evidence type="ECO:0000256" key="11">
    <source>
        <dbReference type="RuleBase" id="RU364052"/>
    </source>
</evidence>
<reference evidence="14" key="1">
    <citation type="journal article" date="2019" name="Int. J. Syst. Evol. Microbiol.">
        <title>The Global Catalogue of Microorganisms (GCM) 10K type strain sequencing project: providing services to taxonomists for standard genome sequencing and annotation.</title>
        <authorList>
            <consortium name="The Broad Institute Genomics Platform"/>
            <consortium name="The Broad Institute Genome Sequencing Center for Infectious Disease"/>
            <person name="Wu L."/>
            <person name="Ma J."/>
        </authorList>
    </citation>
    <scope>NUCLEOTIDE SEQUENCE [LARGE SCALE GENOMIC DNA]</scope>
    <source>
        <strain evidence="14">CECT 7184</strain>
    </source>
</reference>
<protein>
    <recommendedName>
        <fullName evidence="6 11">Coproporphyrinogen III oxidase</fullName>
        <ecNumber evidence="5 11">1.3.3.15</ecNumber>
    </recommendedName>
</protein>
<keyword evidence="14" id="KW-1185">Reference proteome</keyword>
<evidence type="ECO:0000256" key="8">
    <source>
        <dbReference type="ARBA" id="ARBA00022827"/>
    </source>
</evidence>
<evidence type="ECO:0000256" key="6">
    <source>
        <dbReference type="ARBA" id="ARBA00019046"/>
    </source>
</evidence>
<dbReference type="InterPro" id="IPR036188">
    <property type="entry name" value="FAD/NAD-bd_sf"/>
</dbReference>
<evidence type="ECO:0000256" key="3">
    <source>
        <dbReference type="ARBA" id="ARBA00004744"/>
    </source>
</evidence>
<evidence type="ECO:0000256" key="9">
    <source>
        <dbReference type="ARBA" id="ARBA00023002"/>
    </source>
</evidence>